<feature type="chain" id="PRO_5046305811" description="DUF2059 domain-containing protein" evidence="1">
    <location>
        <begin position="20"/>
        <end position="199"/>
    </location>
</feature>
<name>A0ABS1DV79_RUBGE</name>
<keyword evidence="1" id="KW-0732">Signal</keyword>
<proteinExistence type="predicted"/>
<comment type="caution">
    <text evidence="2">The sequence shown here is derived from an EMBL/GenBank/DDBJ whole genome shotgun (WGS) entry which is preliminary data.</text>
</comment>
<accession>A0ABS1DV79</accession>
<organism evidence="2 3">
    <name type="scientific">Rubrivivax gelatinosus</name>
    <name type="common">Rhodocyclus gelatinosus</name>
    <name type="synonym">Rhodopseudomonas gelatinosa</name>
    <dbReference type="NCBI Taxonomy" id="28068"/>
    <lineage>
        <taxon>Bacteria</taxon>
        <taxon>Pseudomonadati</taxon>
        <taxon>Pseudomonadota</taxon>
        <taxon>Betaproteobacteria</taxon>
        <taxon>Burkholderiales</taxon>
        <taxon>Sphaerotilaceae</taxon>
        <taxon>Rubrivivax</taxon>
    </lineage>
</organism>
<keyword evidence="3" id="KW-1185">Reference proteome</keyword>
<dbReference type="EMBL" id="NRRU01000051">
    <property type="protein sequence ID" value="MBK1713931.1"/>
    <property type="molecule type" value="Genomic_DNA"/>
</dbReference>
<protein>
    <recommendedName>
        <fullName evidence="4">DUF2059 domain-containing protein</fullName>
    </recommendedName>
</protein>
<evidence type="ECO:0000256" key="1">
    <source>
        <dbReference type="SAM" id="SignalP"/>
    </source>
</evidence>
<evidence type="ECO:0000313" key="3">
    <source>
        <dbReference type="Proteomes" id="UP001041814"/>
    </source>
</evidence>
<evidence type="ECO:0000313" key="2">
    <source>
        <dbReference type="EMBL" id="MBK1713931.1"/>
    </source>
</evidence>
<dbReference type="RefSeq" id="WP_200228138.1">
    <property type="nucleotide sequence ID" value="NZ_NRRT01000015.1"/>
</dbReference>
<evidence type="ECO:0008006" key="4">
    <source>
        <dbReference type="Google" id="ProtNLM"/>
    </source>
</evidence>
<reference evidence="2" key="2">
    <citation type="journal article" date="2020" name="Microorganisms">
        <title>Osmotic Adaptation and Compatible Solute Biosynthesis of Phototrophic Bacteria as Revealed from Genome Analyses.</title>
        <authorList>
            <person name="Imhoff J.F."/>
            <person name="Rahn T."/>
            <person name="Kunzel S."/>
            <person name="Keller A."/>
            <person name="Neulinger S.C."/>
        </authorList>
    </citation>
    <scope>NUCLEOTIDE SEQUENCE</scope>
    <source>
        <strain evidence="2">IM 151</strain>
    </source>
</reference>
<gene>
    <name evidence="2" type="ORF">CKO43_14210</name>
</gene>
<reference evidence="2" key="1">
    <citation type="submission" date="2017-08" db="EMBL/GenBank/DDBJ databases">
        <authorList>
            <person name="Imhoff J.F."/>
            <person name="Rahn T."/>
            <person name="Kuenzel S."/>
            <person name="Neulinger S.C."/>
        </authorList>
    </citation>
    <scope>NUCLEOTIDE SEQUENCE</scope>
    <source>
        <strain evidence="2">IM 151</strain>
    </source>
</reference>
<dbReference type="Proteomes" id="UP001041814">
    <property type="component" value="Unassembled WGS sequence"/>
</dbReference>
<sequence>MTKRLVLALALAATLPAMAQKSAPASAAASATAPSSPAKKALVAKVLQIQQPAIENMARQLAEQPALAMMQQVAVALQRLPADKRQALAKDLQADAKKYADEATPIVRDRAVKLAPSTVGAILEQRFTEDELKQLVAILESPVNRKYQSLNQDMQRSLGEKLVTETKPLVEPKVRALEQSLRKRLETAAAASAASSPKQ</sequence>
<feature type="signal peptide" evidence="1">
    <location>
        <begin position="1"/>
        <end position="19"/>
    </location>
</feature>